<dbReference type="OrthoDB" id="5582316at2"/>
<dbReference type="Gene3D" id="3.40.190.10">
    <property type="entry name" value="Periplasmic binding protein-like II"/>
    <property type="match status" value="2"/>
</dbReference>
<dbReference type="AlphaFoldDB" id="F6ERZ5"/>
<organism evidence="1 2">
    <name type="scientific">Hoyosella subflava (strain DSM 45089 / JCM 17490 / NBRC 109087 / DQS3-9A1)</name>
    <name type="common">Amycolicicoccus subflavus</name>
    <dbReference type="NCBI Taxonomy" id="443218"/>
    <lineage>
        <taxon>Bacteria</taxon>
        <taxon>Bacillati</taxon>
        <taxon>Actinomycetota</taxon>
        <taxon>Actinomycetes</taxon>
        <taxon>Mycobacteriales</taxon>
        <taxon>Hoyosellaceae</taxon>
        <taxon>Hoyosella</taxon>
    </lineage>
</organism>
<dbReference type="PANTHER" id="PTHR42941:SF1">
    <property type="entry name" value="SLL1037 PROTEIN"/>
    <property type="match status" value="1"/>
</dbReference>
<sequence>MFLLLVGAAAAGCAQGEGPQQLRLASGESAGTYFQFARLLAAASEGSRIRIEPIETDGSRTNIRLLLDGAADLALSHADAVAHDTDFAEHGLAAIGRVYENYLQLVVRADSEYSELIDLRGRRVVLGAPGSGVAAVTAPRLLSAAEMTEEVDARYMNLTDAIASLERGDIDALIWGSGYPTPALARRSFRFLSLAPNIEALQSAYPGLYDHVQLPGTTIDTVGVANLLLTRRHLPSEAASELVHILVNRASDLIPAHALGTQFLDIRSLIGTRPVPLHPGAAEAYRSLHG</sequence>
<dbReference type="PANTHER" id="PTHR42941">
    <property type="entry name" value="SLL1037 PROTEIN"/>
    <property type="match status" value="1"/>
</dbReference>
<dbReference type="STRING" id="443218.AS9A_2363"/>
<dbReference type="Proteomes" id="UP000009235">
    <property type="component" value="Chromosome"/>
</dbReference>
<protein>
    <submittedName>
        <fullName evidence="1">TRAP transport system solute receptor</fullName>
    </submittedName>
</protein>
<reference evidence="1 2" key="1">
    <citation type="journal article" date="2011" name="J. Bacteriol.">
        <title>Complete genome sequence of Amycolicicoccus subflavus DQS3-9A1T, an actinomycete isolated from crude oil-polluted soil.</title>
        <authorList>
            <person name="Cai M."/>
            <person name="Chen W.M."/>
            <person name="Nie Y."/>
            <person name="Chi C.Q."/>
            <person name="Wang Y.N."/>
            <person name="Tang Y.Q."/>
            <person name="Li G.Y."/>
            <person name="Wu X.L."/>
        </authorList>
    </citation>
    <scope>NUCLEOTIDE SEQUENCE [LARGE SCALE GENOMIC DNA]</scope>
    <source>
        <strain evidence="2">DSM 45089 / DQS3-9A1</strain>
    </source>
</reference>
<dbReference type="EMBL" id="CP002786">
    <property type="protein sequence ID" value="AEF40810.1"/>
    <property type="molecule type" value="Genomic_DNA"/>
</dbReference>
<dbReference type="KEGG" id="asd:AS9A_2363"/>
<proteinExistence type="predicted"/>
<dbReference type="HOGENOM" id="CLU_033215_0_0_11"/>
<keyword evidence="2" id="KW-1185">Reference proteome</keyword>
<dbReference type="eggNOG" id="COG2358">
    <property type="taxonomic scope" value="Bacteria"/>
</dbReference>
<evidence type="ECO:0000313" key="2">
    <source>
        <dbReference type="Proteomes" id="UP000009235"/>
    </source>
</evidence>
<accession>F6ERZ5</accession>
<keyword evidence="1" id="KW-0675">Receptor</keyword>
<dbReference type="NCBIfam" id="TIGR02122">
    <property type="entry name" value="TRAP_TAXI"/>
    <property type="match status" value="1"/>
</dbReference>
<name>F6ERZ5_HOYSD</name>
<dbReference type="InterPro" id="IPR011852">
    <property type="entry name" value="TRAP_TAXI"/>
</dbReference>
<dbReference type="Pfam" id="PF16868">
    <property type="entry name" value="NMT1_3"/>
    <property type="match status" value="1"/>
</dbReference>
<gene>
    <name evidence="1" type="ordered locus">AS9A_2363</name>
</gene>
<dbReference type="SUPFAM" id="SSF53850">
    <property type="entry name" value="Periplasmic binding protein-like II"/>
    <property type="match status" value="1"/>
</dbReference>
<evidence type="ECO:0000313" key="1">
    <source>
        <dbReference type="EMBL" id="AEF40810.1"/>
    </source>
</evidence>